<name>H3ATI5_LATCH</name>
<keyword evidence="6" id="KW-0597">Phosphoprotein</keyword>
<evidence type="ECO:0000256" key="20">
    <source>
        <dbReference type="ARBA" id="ARBA00023170"/>
    </source>
</evidence>
<evidence type="ECO:0000259" key="26">
    <source>
        <dbReference type="PROSITE" id="PS50104"/>
    </source>
</evidence>
<evidence type="ECO:0000256" key="17">
    <source>
        <dbReference type="ARBA" id="ARBA00022989"/>
    </source>
</evidence>
<dbReference type="SMART" id="SM00365">
    <property type="entry name" value="LRR_SD22"/>
    <property type="match status" value="8"/>
</dbReference>
<gene>
    <name evidence="27" type="primary">TLR3</name>
</gene>
<evidence type="ECO:0000256" key="16">
    <source>
        <dbReference type="ARBA" id="ARBA00022884"/>
    </source>
</evidence>
<evidence type="ECO:0000256" key="9">
    <source>
        <dbReference type="ARBA" id="ARBA00022692"/>
    </source>
</evidence>
<keyword evidence="22 24" id="KW-0395">Inflammatory response</keyword>
<keyword evidence="28" id="KW-1185">Reference proteome</keyword>
<evidence type="ECO:0000256" key="4">
    <source>
        <dbReference type="ARBA" id="ARBA00009634"/>
    </source>
</evidence>
<dbReference type="AlphaFoldDB" id="H3ATI5"/>
<dbReference type="GO" id="GO:0003723">
    <property type="term" value="F:RNA binding"/>
    <property type="evidence" value="ECO:0007669"/>
    <property type="project" value="UniProtKB-KW"/>
</dbReference>
<evidence type="ECO:0000256" key="11">
    <source>
        <dbReference type="ARBA" id="ARBA00022737"/>
    </source>
</evidence>
<organism evidence="27 28">
    <name type="scientific">Latimeria chalumnae</name>
    <name type="common">Coelacanth</name>
    <dbReference type="NCBI Taxonomy" id="7897"/>
    <lineage>
        <taxon>Eukaryota</taxon>
        <taxon>Metazoa</taxon>
        <taxon>Chordata</taxon>
        <taxon>Craniata</taxon>
        <taxon>Vertebrata</taxon>
        <taxon>Euteleostomi</taxon>
        <taxon>Coelacanthiformes</taxon>
        <taxon>Coelacanthidae</taxon>
        <taxon>Latimeria</taxon>
    </lineage>
</organism>
<dbReference type="InterPro" id="IPR000483">
    <property type="entry name" value="Cys-rich_flank_reg_C"/>
</dbReference>
<dbReference type="InterPro" id="IPR001611">
    <property type="entry name" value="Leu-rich_rpt"/>
</dbReference>
<evidence type="ECO:0000256" key="2">
    <source>
        <dbReference type="ARBA" id="ARBA00004412"/>
    </source>
</evidence>
<keyword evidence="15 24" id="KW-0391">Immunity</keyword>
<dbReference type="InterPro" id="IPR017241">
    <property type="entry name" value="Toll-like_receptor"/>
</dbReference>
<evidence type="ECO:0000256" key="12">
    <source>
        <dbReference type="ARBA" id="ARBA00022753"/>
    </source>
</evidence>
<dbReference type="GO" id="GO:0043330">
    <property type="term" value="P:response to exogenous dsRNA"/>
    <property type="evidence" value="ECO:0007669"/>
    <property type="project" value="UniProtKB-ARBA"/>
</dbReference>
<dbReference type="STRING" id="7897.ENSLACP00000012956"/>
<dbReference type="GO" id="GO:0032722">
    <property type="term" value="P:positive regulation of chemokine production"/>
    <property type="evidence" value="ECO:0007669"/>
    <property type="project" value="UniProtKB-ARBA"/>
</dbReference>
<keyword evidence="8" id="KW-0433">Leucine-rich repeat</keyword>
<keyword evidence="18 25" id="KW-0472">Membrane</keyword>
<dbReference type="GO" id="GO:0043123">
    <property type="term" value="P:positive regulation of canonical NF-kappaB signal transduction"/>
    <property type="evidence" value="ECO:0007669"/>
    <property type="project" value="UniProtKB-ARBA"/>
</dbReference>
<sequence length="766" mass="87404">KNDPPPLFQRLSVLDISRNTLTSAKLGSEQQLQNLWSLVLSANKIKVLKKDDLSFLSNTFLKQLDLSLNPLNQFEPGCLHGVGTLGELIMDNSSLSANLTERLCLELSGTEIKSLSLSNNRLSKILNITFRGLQETNLTTLILSQNGLSEIENGSFTWLHNLTHLILEDNRIAHVKTGTFFGLSNLRYLSLKKSLRAKLGSKYEKAHIDDLSFQWLNLLEHLNMEENIFSAITTNTFIGLKSLMDLSLCHSSSDLKVITNATFSSLAMSPLAFLNLSSTGISKLESGAFNWFKVLKKLYIGFNEISQTLSGYEFKGLDHIEEIYLSNNKRLTLTSFSFHYVPTLTILMLGKTQVANLNINPSPFQPLQNLRILDLSNNNLAKINDDLFSALKNLEILKMQHNNLARLWKHVNPGGPVLFLRGLQNLQVLRLDFNGFDEIPVNGFKGLSQLMDLNLGSNDLNVLPKGVFSDLTSLRTLELQKNLITFIDEEVFHPVFVNLAALYMGFNPFDCTCESISWFVSWLNVTNTSIPGLEFQYICNTPQKFYNTSVMLFDTSPCAPFIILFKISTSFILIFLFAVVFIQFQGWRIEFYWNIAVNRVLGYKEIDRLEVQYQYDAYIIHAEKDIGWVNRNIVPLEENDQTTFHFCLEERDFEAGACKLEAIVNGIRRSKKIVFVVTRKLLEDPWCKRSRFKVHHAVQQAIEQSHDSIILVFLEDIPDYKLNHALCLRRGMFKSRCILSWPAQRERVNAFHQKFKVALGSSNREH</sequence>
<dbReference type="FunFam" id="3.40.50.10140:FF:000008">
    <property type="entry name" value="Toll-like receptor 3"/>
    <property type="match status" value="1"/>
</dbReference>
<evidence type="ECO:0000256" key="13">
    <source>
        <dbReference type="ARBA" id="ARBA00022824"/>
    </source>
</evidence>
<dbReference type="GO" id="GO:0005769">
    <property type="term" value="C:early endosome"/>
    <property type="evidence" value="ECO:0007669"/>
    <property type="project" value="UniProtKB-SubCell"/>
</dbReference>
<keyword evidence="16" id="KW-0694">RNA-binding</keyword>
<dbReference type="SMART" id="SM00255">
    <property type="entry name" value="TIR"/>
    <property type="match status" value="1"/>
</dbReference>
<reference evidence="27" key="3">
    <citation type="submission" date="2025-09" db="UniProtKB">
        <authorList>
            <consortium name="Ensembl"/>
        </authorList>
    </citation>
    <scope>IDENTIFICATION</scope>
</reference>
<evidence type="ECO:0000256" key="21">
    <source>
        <dbReference type="ARBA" id="ARBA00023180"/>
    </source>
</evidence>
<keyword evidence="12" id="KW-0967">Endosome</keyword>
<dbReference type="GO" id="GO:0005886">
    <property type="term" value="C:plasma membrane"/>
    <property type="evidence" value="ECO:0007669"/>
    <property type="project" value="UniProtKB-ARBA"/>
</dbReference>
<dbReference type="GO" id="GO:0051607">
    <property type="term" value="P:defense response to virus"/>
    <property type="evidence" value="ECO:0007669"/>
    <property type="project" value="UniProtKB-ARBA"/>
</dbReference>
<dbReference type="GO" id="GO:0090594">
    <property type="term" value="P:inflammatory response to wounding"/>
    <property type="evidence" value="ECO:0007669"/>
    <property type="project" value="UniProtKB-ARBA"/>
</dbReference>
<evidence type="ECO:0000256" key="22">
    <source>
        <dbReference type="ARBA" id="ARBA00023198"/>
    </source>
</evidence>
<dbReference type="Pfam" id="PF17968">
    <property type="entry name" value="Tlr3_TMD"/>
    <property type="match status" value="1"/>
</dbReference>
<dbReference type="GO" id="GO:0038187">
    <property type="term" value="F:pattern recognition receptor activity"/>
    <property type="evidence" value="ECO:0007669"/>
    <property type="project" value="UniProtKB-ARBA"/>
</dbReference>
<evidence type="ECO:0000256" key="23">
    <source>
        <dbReference type="ARBA" id="ARBA00072834"/>
    </source>
</evidence>
<evidence type="ECO:0000256" key="18">
    <source>
        <dbReference type="ARBA" id="ARBA00023136"/>
    </source>
</evidence>
<evidence type="ECO:0000313" key="27">
    <source>
        <dbReference type="Ensembl" id="ENSLACP00000012956.1"/>
    </source>
</evidence>
<dbReference type="SUPFAM" id="SSF52200">
    <property type="entry name" value="Toll/Interleukin receptor TIR domain"/>
    <property type="match status" value="1"/>
</dbReference>
<dbReference type="GO" id="GO:0002224">
    <property type="term" value="P:toll-like receptor signaling pathway"/>
    <property type="evidence" value="ECO:0007669"/>
    <property type="project" value="InterPro"/>
</dbReference>
<comment type="similarity">
    <text evidence="4 24">Belongs to the Toll-like receptor family.</text>
</comment>
<proteinExistence type="inferred from homology"/>
<evidence type="ECO:0000256" key="24">
    <source>
        <dbReference type="PIRNR" id="PIRNR037595"/>
    </source>
</evidence>
<evidence type="ECO:0000256" key="1">
    <source>
        <dbReference type="ARBA" id="ARBA00004115"/>
    </source>
</evidence>
<evidence type="ECO:0000256" key="14">
    <source>
        <dbReference type="ARBA" id="ARBA00022843"/>
    </source>
</evidence>
<keyword evidence="13" id="KW-0256">Endoplasmic reticulum</keyword>
<dbReference type="GO" id="GO:0045087">
    <property type="term" value="P:innate immune response"/>
    <property type="evidence" value="ECO:0007669"/>
    <property type="project" value="UniProtKB-UniRule"/>
</dbReference>
<keyword evidence="19" id="KW-1015">Disulfide bond</keyword>
<evidence type="ECO:0000256" key="10">
    <source>
        <dbReference type="ARBA" id="ARBA00022729"/>
    </source>
</evidence>
<keyword evidence="5" id="KW-1017">Isopeptide bond</keyword>
<keyword evidence="10" id="KW-0732">Signal</keyword>
<dbReference type="PROSITE" id="PS51450">
    <property type="entry name" value="LRR"/>
    <property type="match status" value="4"/>
</dbReference>
<dbReference type="FunFam" id="3.80.10.10:FF:000137">
    <property type="entry name" value="Toll-like receptor 3"/>
    <property type="match status" value="1"/>
</dbReference>
<dbReference type="GO" id="GO:0004888">
    <property type="term" value="F:transmembrane signaling receptor activity"/>
    <property type="evidence" value="ECO:0007669"/>
    <property type="project" value="InterPro"/>
</dbReference>
<dbReference type="InterPro" id="IPR032675">
    <property type="entry name" value="LRR_dom_sf"/>
</dbReference>
<dbReference type="InterPro" id="IPR000157">
    <property type="entry name" value="TIR_dom"/>
</dbReference>
<dbReference type="PRINTS" id="PR00019">
    <property type="entry name" value="LEURICHRPT"/>
</dbReference>
<dbReference type="SMART" id="SM00369">
    <property type="entry name" value="LRR_TYP"/>
    <property type="match status" value="12"/>
</dbReference>
<dbReference type="InParanoid" id="H3ATI5"/>
<keyword evidence="11" id="KW-0677">Repeat</keyword>
<dbReference type="GeneTree" id="ENSGT00940000159678"/>
<dbReference type="GO" id="GO:0032755">
    <property type="term" value="P:positive regulation of interleukin-6 production"/>
    <property type="evidence" value="ECO:0007669"/>
    <property type="project" value="UniProtKB-ARBA"/>
</dbReference>
<reference evidence="28" key="1">
    <citation type="submission" date="2011-08" db="EMBL/GenBank/DDBJ databases">
        <title>The draft genome of Latimeria chalumnae.</title>
        <authorList>
            <person name="Di Palma F."/>
            <person name="Alfoldi J."/>
            <person name="Johnson J."/>
            <person name="Berlin A."/>
            <person name="Gnerre S."/>
            <person name="Jaffe D."/>
            <person name="MacCallum I."/>
            <person name="Young S."/>
            <person name="Walker B.J."/>
            <person name="Lander E."/>
            <person name="Lindblad-Toh K."/>
        </authorList>
    </citation>
    <scope>NUCLEOTIDE SEQUENCE [LARGE SCALE GENOMIC DNA]</scope>
    <source>
        <strain evidence="28">Wild caught</strain>
    </source>
</reference>
<dbReference type="InterPro" id="IPR035897">
    <property type="entry name" value="Toll_tir_struct_dom_sf"/>
</dbReference>
<evidence type="ECO:0000256" key="15">
    <source>
        <dbReference type="ARBA" id="ARBA00022859"/>
    </source>
</evidence>
<reference evidence="27" key="2">
    <citation type="submission" date="2025-08" db="UniProtKB">
        <authorList>
            <consortium name="Ensembl"/>
        </authorList>
    </citation>
    <scope>IDENTIFICATION</scope>
</reference>
<dbReference type="PANTHER" id="PTHR24365">
    <property type="entry name" value="TOLL-LIKE RECEPTOR"/>
    <property type="match status" value="1"/>
</dbReference>
<evidence type="ECO:0000256" key="8">
    <source>
        <dbReference type="ARBA" id="ARBA00022614"/>
    </source>
</evidence>
<dbReference type="Gene3D" id="3.80.10.10">
    <property type="entry name" value="Ribonuclease Inhibitor"/>
    <property type="match status" value="1"/>
</dbReference>
<evidence type="ECO:0000256" key="6">
    <source>
        <dbReference type="ARBA" id="ARBA00022553"/>
    </source>
</evidence>
<dbReference type="eggNOG" id="KOG4641">
    <property type="taxonomic scope" value="Eukaryota"/>
</dbReference>
<keyword evidence="17 25" id="KW-1133">Transmembrane helix</keyword>
<keyword evidence="14" id="KW-0832">Ubl conjugation</keyword>
<keyword evidence="7 24" id="KW-0399">Innate immunity</keyword>
<evidence type="ECO:0000256" key="7">
    <source>
        <dbReference type="ARBA" id="ARBA00022588"/>
    </source>
</evidence>
<dbReference type="HOGENOM" id="CLU_006000_4_1_1"/>
<evidence type="ECO:0000256" key="3">
    <source>
        <dbReference type="ARBA" id="ARBA00004608"/>
    </source>
</evidence>
<evidence type="ECO:0000256" key="19">
    <source>
        <dbReference type="ARBA" id="ARBA00023157"/>
    </source>
</evidence>
<dbReference type="PROSITE" id="PS50104">
    <property type="entry name" value="TIR"/>
    <property type="match status" value="1"/>
</dbReference>
<dbReference type="SUPFAM" id="SSF52058">
    <property type="entry name" value="L domain-like"/>
    <property type="match status" value="2"/>
</dbReference>
<dbReference type="OMA" id="PYIYFWG"/>
<dbReference type="PIRSF" id="PIRSF037595">
    <property type="entry name" value="Toll-like_receptor"/>
    <property type="match status" value="1"/>
</dbReference>
<dbReference type="InterPro" id="IPR003591">
    <property type="entry name" value="Leu-rich_rpt_typical-subtyp"/>
</dbReference>
<feature type="domain" description="TIR" evidence="26">
    <location>
        <begin position="613"/>
        <end position="759"/>
    </location>
</feature>
<dbReference type="Gene3D" id="3.40.50.10140">
    <property type="entry name" value="Toll/interleukin-1 receptor homology (TIR) domain"/>
    <property type="match status" value="1"/>
</dbReference>
<evidence type="ECO:0000313" key="28">
    <source>
        <dbReference type="Proteomes" id="UP000008672"/>
    </source>
</evidence>
<keyword evidence="21" id="KW-0325">Glycoprotein</keyword>
<dbReference type="GO" id="GO:0005789">
    <property type="term" value="C:endoplasmic reticulum membrane"/>
    <property type="evidence" value="ECO:0007669"/>
    <property type="project" value="UniProtKB-SubCell"/>
</dbReference>
<comment type="subcellular location">
    <subcellularLocation>
        <location evidence="2">Early endosome</location>
    </subcellularLocation>
    <subcellularLocation>
        <location evidence="1">Endoplasmic reticulum membrane</location>
        <topology evidence="1">Single-pass type I membrane protein</topology>
    </subcellularLocation>
    <subcellularLocation>
        <location evidence="3">Endosome membrane</location>
    </subcellularLocation>
</comment>
<accession>H3ATI5</accession>
<dbReference type="SMART" id="SM00082">
    <property type="entry name" value="LRRCT"/>
    <property type="match status" value="1"/>
</dbReference>
<dbReference type="GO" id="GO:0010008">
    <property type="term" value="C:endosome membrane"/>
    <property type="evidence" value="ECO:0007669"/>
    <property type="project" value="UniProtKB-SubCell"/>
</dbReference>
<dbReference type="EMBL" id="AFYH01175427">
    <property type="status" value="NOT_ANNOTATED_CDS"/>
    <property type="molecule type" value="Genomic_DNA"/>
</dbReference>
<dbReference type="InterPro" id="IPR041015">
    <property type="entry name" value="TLR3_TMD"/>
</dbReference>
<dbReference type="GO" id="GO:0032728">
    <property type="term" value="P:positive regulation of interferon-beta production"/>
    <property type="evidence" value="ECO:0007669"/>
    <property type="project" value="UniProtKB-ARBA"/>
</dbReference>
<dbReference type="Ensembl" id="ENSLACT00000013051.1">
    <property type="protein sequence ID" value="ENSLACP00000012956.1"/>
    <property type="gene ID" value="ENSLACG00000011410.1"/>
</dbReference>
<protein>
    <recommendedName>
        <fullName evidence="23">Toll-like receptor 3</fullName>
    </recommendedName>
</protein>
<dbReference type="GO" id="GO:0035556">
    <property type="term" value="P:intracellular signal transduction"/>
    <property type="evidence" value="ECO:0007669"/>
    <property type="project" value="UniProtKB-ARBA"/>
</dbReference>
<dbReference type="Pfam" id="PF13855">
    <property type="entry name" value="LRR_8"/>
    <property type="match status" value="4"/>
</dbReference>
<dbReference type="Pfam" id="PF01582">
    <property type="entry name" value="TIR"/>
    <property type="match status" value="1"/>
</dbReference>
<evidence type="ECO:0000256" key="25">
    <source>
        <dbReference type="SAM" id="Phobius"/>
    </source>
</evidence>
<dbReference type="GO" id="GO:0046330">
    <property type="term" value="P:positive regulation of JNK cascade"/>
    <property type="evidence" value="ECO:0007669"/>
    <property type="project" value="UniProtKB-ARBA"/>
</dbReference>
<keyword evidence="9 25" id="KW-0812">Transmembrane</keyword>
<dbReference type="PANTHER" id="PTHR24365:SF524">
    <property type="entry name" value="TOLL-LIKE RECEPTOR 3"/>
    <property type="match status" value="1"/>
</dbReference>
<dbReference type="Proteomes" id="UP000008672">
    <property type="component" value="Unassembled WGS sequence"/>
</dbReference>
<dbReference type="FunCoup" id="H3ATI5">
    <property type="interactions" value="155"/>
</dbReference>
<feature type="transmembrane region" description="Helical" evidence="25">
    <location>
        <begin position="561"/>
        <end position="582"/>
    </location>
</feature>
<keyword evidence="20 24" id="KW-0675">Receptor</keyword>
<evidence type="ECO:0000256" key="5">
    <source>
        <dbReference type="ARBA" id="ARBA00022499"/>
    </source>
</evidence>